<dbReference type="EMBL" id="JBCGDO010000007">
    <property type="protein sequence ID" value="MEM0542399.1"/>
    <property type="molecule type" value="Genomic_DNA"/>
</dbReference>
<feature type="transmembrane region" description="Helical" evidence="1">
    <location>
        <begin position="184"/>
        <end position="217"/>
    </location>
</feature>
<dbReference type="Pfam" id="PF15461">
    <property type="entry name" value="BCD"/>
    <property type="match status" value="1"/>
</dbReference>
<keyword evidence="1" id="KW-0479">Metal-binding</keyword>
<dbReference type="NCBIfam" id="TIGR03753">
    <property type="entry name" value="blh_monoox"/>
    <property type="match status" value="1"/>
</dbReference>
<name>A0ABU9N3V0_9FLAO</name>
<organism evidence="2 3">
    <name type="scientific">Flavobacterium aureirubrum</name>
    <dbReference type="NCBI Taxonomy" id="3133147"/>
    <lineage>
        <taxon>Bacteria</taxon>
        <taxon>Pseudomonadati</taxon>
        <taxon>Bacteroidota</taxon>
        <taxon>Flavobacteriia</taxon>
        <taxon>Flavobacteriales</taxon>
        <taxon>Flavobacteriaceae</taxon>
        <taxon>Flavobacterium</taxon>
    </lineage>
</organism>
<feature type="transmembrane region" description="Helical" evidence="1">
    <location>
        <begin position="238"/>
        <end position="260"/>
    </location>
</feature>
<reference evidence="2 3" key="1">
    <citation type="submission" date="2024-03" db="EMBL/GenBank/DDBJ databases">
        <title>Two novel species of the genus Flavobacterium exhibiting potentially degradation of complex polysaccharides.</title>
        <authorList>
            <person name="Lian X."/>
        </authorList>
    </citation>
    <scope>NUCLEOTIDE SEQUENCE [LARGE SCALE GENOMIC DNA]</scope>
    <source>
        <strain evidence="3">j3</strain>
    </source>
</reference>
<comment type="subcellular location">
    <subcellularLocation>
        <location evidence="1">Cell membrane</location>
        <topology evidence="1">Multi-pass membrane protein</topology>
    </subcellularLocation>
</comment>
<comment type="function">
    <text evidence="1">Catalyzes the cleavage of beta-carotene at its central double bond (15,15') to yield two molecules of all-trans-retinal.</text>
</comment>
<feature type="transmembrane region" description="Helical" evidence="1">
    <location>
        <begin position="266"/>
        <end position="286"/>
    </location>
</feature>
<protein>
    <recommendedName>
        <fullName evidence="1">Probable beta-carotene 15,15'-dioxygenase</fullName>
        <ecNumber evidence="1">1.13.11.63</ecNumber>
    </recommendedName>
</protein>
<keyword evidence="1" id="KW-1133">Transmembrane helix</keyword>
<proteinExistence type="inferred from homology"/>
<keyword evidence="1" id="KW-1003">Cell membrane</keyword>
<evidence type="ECO:0000313" key="3">
    <source>
        <dbReference type="Proteomes" id="UP001460072"/>
    </source>
</evidence>
<feature type="transmembrane region" description="Helical" evidence="1">
    <location>
        <begin position="65"/>
        <end position="93"/>
    </location>
</feature>
<gene>
    <name evidence="2" type="ORF">WFZ85_07205</name>
</gene>
<comment type="cofactor">
    <cofactor evidence="1">
        <name>Fe(2+)</name>
        <dbReference type="ChEBI" id="CHEBI:29033"/>
    </cofactor>
</comment>
<keyword evidence="1" id="KW-0223">Dioxygenase</keyword>
<comment type="similarity">
    <text evidence="1">Belongs to the Brp/Blh beta-carotene diooxygenase family.</text>
</comment>
<accession>A0ABU9N3V0</accession>
<keyword evidence="3" id="KW-1185">Reference proteome</keyword>
<comment type="catalytic activity">
    <reaction evidence="1">
        <text>all-trans-beta-carotene + O2 = 2 all-trans-retinal</text>
        <dbReference type="Rhea" id="RHEA:32887"/>
        <dbReference type="ChEBI" id="CHEBI:15379"/>
        <dbReference type="ChEBI" id="CHEBI:17579"/>
        <dbReference type="ChEBI" id="CHEBI:17898"/>
        <dbReference type="EC" id="1.13.11.63"/>
    </reaction>
</comment>
<dbReference type="HAMAP" id="MF_02093">
    <property type="entry name" value="Beta_carotene_diox"/>
    <property type="match status" value="1"/>
</dbReference>
<feature type="transmembrane region" description="Helical" evidence="1">
    <location>
        <begin position="32"/>
        <end position="53"/>
    </location>
</feature>
<evidence type="ECO:0000313" key="2">
    <source>
        <dbReference type="EMBL" id="MEM0542399.1"/>
    </source>
</evidence>
<dbReference type="EC" id="1.13.11.63" evidence="1"/>
<comment type="caution">
    <text evidence="2">The sequence shown here is derived from an EMBL/GenBank/DDBJ whole genome shotgun (WGS) entry which is preliminary data.</text>
</comment>
<sequence length="298" mass="34773">MQKISNISILLSFLGLWLTSFLKNENQLIIGFLLILTFGIIHGANDLLLIESINKAKTQTYKKTLIHYIVVVLVAVLLFSFIPWLALLLFIVVSSYHFGEQHWERMDIYSNKIAKIAFHSIYGLFILFLLFNFHDKEVLSVVYDITGIDFNYIDISLFLKSIGVLLLGMFIYNYFNSIVFKKNILIELLYLLVFTIIFKVGTLIWAFTIYFIFWHSIPSLADQVKFLYGTVSLSNFKVYIKSAFLYWMISIIGIVILYILLKDYKIFDSIFFSFLAAITFPHVIVIERMFAKQNEKTE</sequence>
<dbReference type="Proteomes" id="UP001460072">
    <property type="component" value="Unassembled WGS sequence"/>
</dbReference>
<dbReference type="InterPro" id="IPR022270">
    <property type="entry name" value="Blh_diox"/>
</dbReference>
<dbReference type="RefSeq" id="WP_342695619.1">
    <property type="nucleotide sequence ID" value="NZ_JBCGDO010000007.1"/>
</dbReference>
<keyword evidence="1" id="KW-0812">Transmembrane</keyword>
<keyword evidence="1" id="KW-0408">Iron</keyword>
<keyword evidence="1" id="KW-0560">Oxidoreductase</keyword>
<evidence type="ECO:0000256" key="1">
    <source>
        <dbReference type="HAMAP-Rule" id="MF_02093"/>
    </source>
</evidence>
<keyword evidence="1" id="KW-0472">Membrane</keyword>
<feature type="transmembrane region" description="Helical" evidence="1">
    <location>
        <begin position="152"/>
        <end position="172"/>
    </location>
</feature>
<comment type="caution">
    <text evidence="1">Lacks conserved residue(s) required for the propagation of feature annotation.</text>
</comment>
<feature type="transmembrane region" description="Helical" evidence="1">
    <location>
        <begin position="113"/>
        <end position="131"/>
    </location>
</feature>